<keyword evidence="1" id="KW-1133">Transmembrane helix</keyword>
<dbReference type="Proteomes" id="UP000184383">
    <property type="component" value="Unassembled WGS sequence"/>
</dbReference>
<dbReference type="RefSeq" id="XP_040690738.1">
    <property type="nucleotide sequence ID" value="XM_040830640.1"/>
</dbReference>
<evidence type="ECO:0000313" key="3">
    <source>
        <dbReference type="Proteomes" id="UP000184383"/>
    </source>
</evidence>
<dbReference type="OrthoDB" id="9451547at2759"/>
<organism evidence="2 3">
    <name type="scientific">Aspergillus wentii DTO 134E9</name>
    <dbReference type="NCBI Taxonomy" id="1073089"/>
    <lineage>
        <taxon>Eukaryota</taxon>
        <taxon>Fungi</taxon>
        <taxon>Dikarya</taxon>
        <taxon>Ascomycota</taxon>
        <taxon>Pezizomycotina</taxon>
        <taxon>Eurotiomycetes</taxon>
        <taxon>Eurotiomycetidae</taxon>
        <taxon>Eurotiales</taxon>
        <taxon>Aspergillaceae</taxon>
        <taxon>Aspergillus</taxon>
        <taxon>Aspergillus subgen. Cremei</taxon>
    </lineage>
</organism>
<feature type="transmembrane region" description="Helical" evidence="1">
    <location>
        <begin position="289"/>
        <end position="310"/>
    </location>
</feature>
<keyword evidence="3" id="KW-1185">Reference proteome</keyword>
<proteinExistence type="predicted"/>
<feature type="transmembrane region" description="Helical" evidence="1">
    <location>
        <begin position="60"/>
        <end position="79"/>
    </location>
</feature>
<keyword evidence="1" id="KW-0472">Membrane</keyword>
<name>A0A1L9RQ96_ASPWE</name>
<dbReference type="PANTHER" id="PTHR35043">
    <property type="entry name" value="TRANSCRIPTION FACTOR DOMAIN-CONTAINING PROTEIN"/>
    <property type="match status" value="1"/>
</dbReference>
<reference evidence="3" key="1">
    <citation type="journal article" date="2017" name="Genome Biol.">
        <title>Comparative genomics reveals high biological diversity and specific adaptations in the industrially and medically important fungal genus Aspergillus.</title>
        <authorList>
            <person name="de Vries R.P."/>
            <person name="Riley R."/>
            <person name="Wiebenga A."/>
            <person name="Aguilar-Osorio G."/>
            <person name="Amillis S."/>
            <person name="Uchima C.A."/>
            <person name="Anderluh G."/>
            <person name="Asadollahi M."/>
            <person name="Askin M."/>
            <person name="Barry K."/>
            <person name="Battaglia E."/>
            <person name="Bayram O."/>
            <person name="Benocci T."/>
            <person name="Braus-Stromeyer S.A."/>
            <person name="Caldana C."/>
            <person name="Canovas D."/>
            <person name="Cerqueira G.C."/>
            <person name="Chen F."/>
            <person name="Chen W."/>
            <person name="Choi C."/>
            <person name="Clum A."/>
            <person name="Dos Santos R.A."/>
            <person name="Damasio A.R."/>
            <person name="Diallinas G."/>
            <person name="Emri T."/>
            <person name="Fekete E."/>
            <person name="Flipphi M."/>
            <person name="Freyberg S."/>
            <person name="Gallo A."/>
            <person name="Gournas C."/>
            <person name="Habgood R."/>
            <person name="Hainaut M."/>
            <person name="Harispe M.L."/>
            <person name="Henrissat B."/>
            <person name="Hilden K.S."/>
            <person name="Hope R."/>
            <person name="Hossain A."/>
            <person name="Karabika E."/>
            <person name="Karaffa L."/>
            <person name="Karanyi Z."/>
            <person name="Krasevec N."/>
            <person name="Kuo A."/>
            <person name="Kusch H."/>
            <person name="LaButti K."/>
            <person name="Lagendijk E.L."/>
            <person name="Lapidus A."/>
            <person name="Levasseur A."/>
            <person name="Lindquist E."/>
            <person name="Lipzen A."/>
            <person name="Logrieco A.F."/>
            <person name="MacCabe A."/>
            <person name="Maekelae M.R."/>
            <person name="Malavazi I."/>
            <person name="Melin P."/>
            <person name="Meyer V."/>
            <person name="Mielnichuk N."/>
            <person name="Miskei M."/>
            <person name="Molnar A.P."/>
            <person name="Mule G."/>
            <person name="Ngan C.Y."/>
            <person name="Orejas M."/>
            <person name="Orosz E."/>
            <person name="Ouedraogo J.P."/>
            <person name="Overkamp K.M."/>
            <person name="Park H.-S."/>
            <person name="Perrone G."/>
            <person name="Piumi F."/>
            <person name="Punt P.J."/>
            <person name="Ram A.F."/>
            <person name="Ramon A."/>
            <person name="Rauscher S."/>
            <person name="Record E."/>
            <person name="Riano-Pachon D.M."/>
            <person name="Robert V."/>
            <person name="Roehrig J."/>
            <person name="Ruller R."/>
            <person name="Salamov A."/>
            <person name="Salih N.S."/>
            <person name="Samson R.A."/>
            <person name="Sandor E."/>
            <person name="Sanguinetti M."/>
            <person name="Schuetze T."/>
            <person name="Sepcic K."/>
            <person name="Shelest E."/>
            <person name="Sherlock G."/>
            <person name="Sophianopoulou V."/>
            <person name="Squina F.M."/>
            <person name="Sun H."/>
            <person name="Susca A."/>
            <person name="Todd R.B."/>
            <person name="Tsang A."/>
            <person name="Unkles S.E."/>
            <person name="van de Wiele N."/>
            <person name="van Rossen-Uffink D."/>
            <person name="Oliveira J.V."/>
            <person name="Vesth T.C."/>
            <person name="Visser J."/>
            <person name="Yu J.-H."/>
            <person name="Zhou M."/>
            <person name="Andersen M.R."/>
            <person name="Archer D.B."/>
            <person name="Baker S.E."/>
            <person name="Benoit I."/>
            <person name="Brakhage A.A."/>
            <person name="Braus G.H."/>
            <person name="Fischer R."/>
            <person name="Frisvad J.C."/>
            <person name="Goldman G.H."/>
            <person name="Houbraken J."/>
            <person name="Oakley B."/>
            <person name="Pocsi I."/>
            <person name="Scazzocchio C."/>
            <person name="Seiboth B."/>
            <person name="vanKuyk P.A."/>
            <person name="Wortman J."/>
            <person name="Dyer P.S."/>
            <person name="Grigoriev I.V."/>
        </authorList>
    </citation>
    <scope>NUCLEOTIDE SEQUENCE [LARGE SCALE GENOMIC DNA]</scope>
    <source>
        <strain evidence="3">DTO 134E9</strain>
    </source>
</reference>
<dbReference type="PANTHER" id="PTHR35043:SF8">
    <property type="entry name" value="DUF4220 DOMAIN-CONTAINING PROTEIN"/>
    <property type="match status" value="1"/>
</dbReference>
<dbReference type="AlphaFoldDB" id="A0A1L9RQ96"/>
<feature type="transmembrane region" description="Helical" evidence="1">
    <location>
        <begin position="181"/>
        <end position="201"/>
    </location>
</feature>
<evidence type="ECO:0000313" key="2">
    <source>
        <dbReference type="EMBL" id="OJJ37062.1"/>
    </source>
</evidence>
<feature type="transmembrane region" description="Helical" evidence="1">
    <location>
        <begin position="99"/>
        <end position="119"/>
    </location>
</feature>
<feature type="transmembrane region" description="Helical" evidence="1">
    <location>
        <begin position="322"/>
        <end position="343"/>
    </location>
</feature>
<dbReference type="VEuPathDB" id="FungiDB:ASPWEDRAFT_170556"/>
<dbReference type="STRING" id="1073089.A0A1L9RQ96"/>
<accession>A0A1L9RQ96</accession>
<gene>
    <name evidence="2" type="ORF">ASPWEDRAFT_170556</name>
</gene>
<feature type="transmembrane region" description="Helical" evidence="1">
    <location>
        <begin position="154"/>
        <end position="175"/>
    </location>
</feature>
<dbReference type="EMBL" id="KV878211">
    <property type="protein sequence ID" value="OJJ37062.1"/>
    <property type="molecule type" value="Genomic_DNA"/>
</dbReference>
<feature type="transmembrane region" description="Helical" evidence="1">
    <location>
        <begin position="20"/>
        <end position="39"/>
    </location>
</feature>
<sequence>MNETIPSPPGWVDEPDGRGTWGILSTCILTIILCCWTSVFPNIRGQSDGPIRQLKYKFDLACIGLLGPEFLLMLALGQWSSARASVEKFRAMGYKNWTLSHAFFADMGGFVIEVPGMTFPIDAEQLYRLIEGGYIDYPHLDEEDIKDKSKSDGLTRLIAILQALWFSINCILRAVQHLALTTLELTTLSFIIIFLVTSYCWHHKPMDISRPITLSLNYPLDIIRSHHHQPLGEWYQTPLSFLSRDEWFCSRFWRYYVRILHYLRVPLFTRPRTIPYDRIPSDNFPRVDVWAEVICAPAILFFSCMFLFAWNFSFPSTVERVLWRAASVYTLAFGLGGGIFCGYCHKMMFPKRIESEVLPGCEKKTAKGWLGRVADKLRNIHPDKDPELEIPLRVFIPLTMLCSVYCVCRGFILVEDIIGLRKLPDTAFDTVSWSKYIPHW</sequence>
<evidence type="ECO:0000256" key="1">
    <source>
        <dbReference type="SAM" id="Phobius"/>
    </source>
</evidence>
<protein>
    <submittedName>
        <fullName evidence="2">Uncharacterized protein</fullName>
    </submittedName>
</protein>
<dbReference type="GeneID" id="63746488"/>
<keyword evidence="1" id="KW-0812">Transmembrane</keyword>